<comment type="caution">
    <text evidence="2">The sequence shown here is derived from an EMBL/GenBank/DDBJ whole genome shotgun (WGS) entry which is preliminary data.</text>
</comment>
<evidence type="ECO:0000313" key="2">
    <source>
        <dbReference type="EMBL" id="TWU43495.1"/>
    </source>
</evidence>
<evidence type="ECO:0000256" key="1">
    <source>
        <dbReference type="SAM" id="MobiDB-lite"/>
    </source>
</evidence>
<feature type="region of interest" description="Disordered" evidence="1">
    <location>
        <begin position="76"/>
        <end position="104"/>
    </location>
</feature>
<dbReference type="AlphaFoldDB" id="A0A5C6E494"/>
<gene>
    <name evidence="2" type="ORF">Q31b_25360</name>
</gene>
<accession>A0A5C6E494</accession>
<dbReference type="RefSeq" id="WP_146599911.1">
    <property type="nucleotide sequence ID" value="NZ_SJPY01000003.1"/>
</dbReference>
<keyword evidence="3" id="KW-1185">Reference proteome</keyword>
<organism evidence="2 3">
    <name type="scientific">Novipirellula aureliae</name>
    <dbReference type="NCBI Taxonomy" id="2527966"/>
    <lineage>
        <taxon>Bacteria</taxon>
        <taxon>Pseudomonadati</taxon>
        <taxon>Planctomycetota</taxon>
        <taxon>Planctomycetia</taxon>
        <taxon>Pirellulales</taxon>
        <taxon>Pirellulaceae</taxon>
        <taxon>Novipirellula</taxon>
    </lineage>
</organism>
<proteinExistence type="predicted"/>
<dbReference type="OrthoDB" id="7573292at2"/>
<name>A0A5C6E494_9BACT</name>
<dbReference type="EMBL" id="SJPY01000003">
    <property type="protein sequence ID" value="TWU43495.1"/>
    <property type="molecule type" value="Genomic_DNA"/>
</dbReference>
<dbReference type="Proteomes" id="UP000315471">
    <property type="component" value="Unassembled WGS sequence"/>
</dbReference>
<feature type="compositionally biased region" description="Polar residues" evidence="1">
    <location>
        <begin position="76"/>
        <end position="93"/>
    </location>
</feature>
<evidence type="ECO:0000313" key="3">
    <source>
        <dbReference type="Proteomes" id="UP000315471"/>
    </source>
</evidence>
<sequence>MNDRRCLACGGPLRRGFTLDRSGAHHRDSTFWASGEYWSYMLGHEQVLPIESWKCDRCGLLHNFAVDPLNTGDHCVQSQQEAEGSRNGNLQKESTPEPLVGAEK</sequence>
<protein>
    <submittedName>
        <fullName evidence="2">Uncharacterized protein</fullName>
    </submittedName>
</protein>
<reference evidence="2 3" key="1">
    <citation type="submission" date="2019-02" db="EMBL/GenBank/DDBJ databases">
        <title>Deep-cultivation of Planctomycetes and their phenomic and genomic characterization uncovers novel biology.</title>
        <authorList>
            <person name="Wiegand S."/>
            <person name="Jogler M."/>
            <person name="Boedeker C."/>
            <person name="Pinto D."/>
            <person name="Vollmers J."/>
            <person name="Rivas-Marin E."/>
            <person name="Kohn T."/>
            <person name="Peeters S.H."/>
            <person name="Heuer A."/>
            <person name="Rast P."/>
            <person name="Oberbeckmann S."/>
            <person name="Bunk B."/>
            <person name="Jeske O."/>
            <person name="Meyerdierks A."/>
            <person name="Storesund J.E."/>
            <person name="Kallscheuer N."/>
            <person name="Luecker S."/>
            <person name="Lage O.M."/>
            <person name="Pohl T."/>
            <person name="Merkel B.J."/>
            <person name="Hornburger P."/>
            <person name="Mueller R.-W."/>
            <person name="Bruemmer F."/>
            <person name="Labrenz M."/>
            <person name="Spormann A.M."/>
            <person name="Op Den Camp H."/>
            <person name="Overmann J."/>
            <person name="Amann R."/>
            <person name="Jetten M.S.M."/>
            <person name="Mascher T."/>
            <person name="Medema M.H."/>
            <person name="Devos D.P."/>
            <person name="Kaster A.-K."/>
            <person name="Ovreas L."/>
            <person name="Rohde M."/>
            <person name="Galperin M.Y."/>
            <person name="Jogler C."/>
        </authorList>
    </citation>
    <scope>NUCLEOTIDE SEQUENCE [LARGE SCALE GENOMIC DNA]</scope>
    <source>
        <strain evidence="2 3">Q31b</strain>
    </source>
</reference>